<evidence type="ECO:0000256" key="1">
    <source>
        <dbReference type="ARBA" id="ARBA00022475"/>
    </source>
</evidence>
<keyword evidence="2 5" id="KW-0812">Transmembrane</keyword>
<keyword evidence="1" id="KW-1003">Cell membrane</keyword>
<evidence type="ECO:0000256" key="5">
    <source>
        <dbReference type="SAM" id="Phobius"/>
    </source>
</evidence>
<evidence type="ECO:0000256" key="4">
    <source>
        <dbReference type="ARBA" id="ARBA00023136"/>
    </source>
</evidence>
<keyword evidence="3 5" id="KW-1133">Transmembrane helix</keyword>
<evidence type="ECO:0000313" key="8">
    <source>
        <dbReference type="Proteomes" id="UP000521199"/>
    </source>
</evidence>
<protein>
    <submittedName>
        <fullName evidence="7">Putative integral membrane protein</fullName>
    </submittedName>
</protein>
<evidence type="ECO:0000256" key="2">
    <source>
        <dbReference type="ARBA" id="ARBA00022692"/>
    </source>
</evidence>
<evidence type="ECO:0000256" key="3">
    <source>
        <dbReference type="ARBA" id="ARBA00022989"/>
    </source>
</evidence>
<comment type="caution">
    <text evidence="7">The sequence shown here is derived from an EMBL/GenBank/DDBJ whole genome shotgun (WGS) entry which is preliminary data.</text>
</comment>
<accession>A0A7W8G155</accession>
<keyword evidence="4 5" id="KW-0472">Membrane</keyword>
<dbReference type="EMBL" id="JACHHP010000003">
    <property type="protein sequence ID" value="MBB5208508.1"/>
    <property type="molecule type" value="Genomic_DNA"/>
</dbReference>
<dbReference type="GO" id="GO:0005886">
    <property type="term" value="C:plasma membrane"/>
    <property type="evidence" value="ECO:0007669"/>
    <property type="project" value="InterPro"/>
</dbReference>
<proteinExistence type="predicted"/>
<dbReference type="InterPro" id="IPR010445">
    <property type="entry name" value="LapA_dom"/>
</dbReference>
<gene>
    <name evidence="7" type="ORF">HNQ52_002050</name>
</gene>
<dbReference type="RefSeq" id="WP_183961033.1">
    <property type="nucleotide sequence ID" value="NZ_JACHHP010000003.1"/>
</dbReference>
<organism evidence="7 8">
    <name type="scientific">Chiayiivirga flava</name>
    <dbReference type="NCBI Taxonomy" id="659595"/>
    <lineage>
        <taxon>Bacteria</taxon>
        <taxon>Pseudomonadati</taxon>
        <taxon>Pseudomonadota</taxon>
        <taxon>Gammaproteobacteria</taxon>
        <taxon>Lysobacterales</taxon>
        <taxon>Lysobacteraceae</taxon>
        <taxon>Chiayiivirga</taxon>
    </lineage>
</organism>
<evidence type="ECO:0000259" key="6">
    <source>
        <dbReference type="Pfam" id="PF06305"/>
    </source>
</evidence>
<dbReference type="Proteomes" id="UP000521199">
    <property type="component" value="Unassembled WGS sequence"/>
</dbReference>
<name>A0A7W8G155_9GAMM</name>
<sequence length="103" mass="11110">MRIVFLLLAFVFLAAGVVFGALNPEPVTVDFYWVQLPVSAGFALLLAALAGAVLAGLVLTVSVIWPLRARLRRLQRRSPAFAIDPAVVPSDAPDPEWTVSRTP</sequence>
<keyword evidence="8" id="KW-1185">Reference proteome</keyword>
<reference evidence="7 8" key="1">
    <citation type="submission" date="2020-08" db="EMBL/GenBank/DDBJ databases">
        <title>Genomic Encyclopedia of Type Strains, Phase IV (KMG-IV): sequencing the most valuable type-strain genomes for metagenomic binning, comparative biology and taxonomic classification.</title>
        <authorList>
            <person name="Goeker M."/>
        </authorList>
    </citation>
    <scope>NUCLEOTIDE SEQUENCE [LARGE SCALE GENOMIC DNA]</scope>
    <source>
        <strain evidence="7 8">DSM 24163</strain>
    </source>
</reference>
<dbReference type="Pfam" id="PF06305">
    <property type="entry name" value="LapA_dom"/>
    <property type="match status" value="1"/>
</dbReference>
<feature type="domain" description="Lipopolysaccharide assembly protein A" evidence="6">
    <location>
        <begin position="22"/>
        <end position="77"/>
    </location>
</feature>
<feature type="transmembrane region" description="Helical" evidence="5">
    <location>
        <begin position="44"/>
        <end position="67"/>
    </location>
</feature>
<dbReference type="AlphaFoldDB" id="A0A7W8G155"/>
<evidence type="ECO:0000313" key="7">
    <source>
        <dbReference type="EMBL" id="MBB5208508.1"/>
    </source>
</evidence>